<proteinExistence type="inferred from homology"/>
<dbReference type="Proteomes" id="UP001059380">
    <property type="component" value="Chromosome"/>
</dbReference>
<dbReference type="InterPro" id="IPR035642">
    <property type="entry name" value="MraZ_N"/>
</dbReference>
<dbReference type="SUPFAM" id="SSF89447">
    <property type="entry name" value="AbrB/MazE/MraZ-like"/>
    <property type="match status" value="1"/>
</dbReference>
<organism evidence="9 10">
    <name type="scientific">Occallatibacter riparius</name>
    <dbReference type="NCBI Taxonomy" id="1002689"/>
    <lineage>
        <taxon>Bacteria</taxon>
        <taxon>Pseudomonadati</taxon>
        <taxon>Acidobacteriota</taxon>
        <taxon>Terriglobia</taxon>
        <taxon>Terriglobales</taxon>
        <taxon>Acidobacteriaceae</taxon>
        <taxon>Occallatibacter</taxon>
    </lineage>
</organism>
<evidence type="ECO:0000256" key="5">
    <source>
        <dbReference type="ARBA" id="ARBA00023125"/>
    </source>
</evidence>
<dbReference type="Pfam" id="PF02381">
    <property type="entry name" value="MraZ"/>
    <property type="match status" value="2"/>
</dbReference>
<feature type="domain" description="SpoVT-AbrB" evidence="8">
    <location>
        <begin position="80"/>
        <end position="124"/>
    </location>
</feature>
<dbReference type="InterPro" id="IPR020603">
    <property type="entry name" value="MraZ_dom"/>
</dbReference>
<dbReference type="GO" id="GO:0005737">
    <property type="term" value="C:cytoplasm"/>
    <property type="evidence" value="ECO:0007669"/>
    <property type="project" value="UniProtKB-UniRule"/>
</dbReference>
<dbReference type="GO" id="GO:0003700">
    <property type="term" value="F:DNA-binding transcription factor activity"/>
    <property type="evidence" value="ECO:0007669"/>
    <property type="project" value="UniProtKB-UniRule"/>
</dbReference>
<name>A0A9J7BLK0_9BACT</name>
<comment type="similarity">
    <text evidence="7">Belongs to the MraZ family.</text>
</comment>
<dbReference type="PROSITE" id="PS51740">
    <property type="entry name" value="SPOVT_ABRB"/>
    <property type="match status" value="2"/>
</dbReference>
<evidence type="ECO:0000313" key="9">
    <source>
        <dbReference type="EMBL" id="UWZ82101.1"/>
    </source>
</evidence>
<keyword evidence="2 7" id="KW-0963">Cytoplasm</keyword>
<dbReference type="InterPro" id="IPR038619">
    <property type="entry name" value="MraZ_sf"/>
</dbReference>
<dbReference type="PANTHER" id="PTHR34701:SF1">
    <property type="entry name" value="TRANSCRIPTIONAL REGULATOR MRAZ"/>
    <property type="match status" value="1"/>
</dbReference>
<dbReference type="InterPro" id="IPR003444">
    <property type="entry name" value="MraZ"/>
</dbReference>
<evidence type="ECO:0000256" key="2">
    <source>
        <dbReference type="ARBA" id="ARBA00022490"/>
    </source>
</evidence>
<evidence type="ECO:0000259" key="8">
    <source>
        <dbReference type="PROSITE" id="PS51740"/>
    </source>
</evidence>
<protein>
    <recommendedName>
        <fullName evidence="1 7">Transcriptional regulator MraZ</fullName>
    </recommendedName>
</protein>
<comment type="subunit">
    <text evidence="7">Forms oligomers.</text>
</comment>
<dbReference type="GO" id="GO:2000143">
    <property type="term" value="P:negative regulation of DNA-templated transcription initiation"/>
    <property type="evidence" value="ECO:0007669"/>
    <property type="project" value="TreeGrafter"/>
</dbReference>
<dbReference type="HAMAP" id="MF_01008">
    <property type="entry name" value="MraZ"/>
    <property type="match status" value="1"/>
</dbReference>
<evidence type="ECO:0000256" key="7">
    <source>
        <dbReference type="HAMAP-Rule" id="MF_01008"/>
    </source>
</evidence>
<dbReference type="Gene3D" id="3.40.1550.20">
    <property type="entry name" value="Transcriptional regulator MraZ domain"/>
    <property type="match status" value="1"/>
</dbReference>
<dbReference type="PANTHER" id="PTHR34701">
    <property type="entry name" value="TRANSCRIPTIONAL REGULATOR MRAZ"/>
    <property type="match status" value="1"/>
</dbReference>
<gene>
    <name evidence="7" type="primary">mraZ</name>
    <name evidence="9" type="ORF">MOP44_16140</name>
</gene>
<dbReference type="InterPro" id="IPR007159">
    <property type="entry name" value="SpoVT-AbrB_dom"/>
</dbReference>
<keyword evidence="4 7" id="KW-0805">Transcription regulation</keyword>
<reference evidence="9" key="1">
    <citation type="submission" date="2021-04" db="EMBL/GenBank/DDBJ databases">
        <title>Phylogenetic analysis of Acidobacteriaceae.</title>
        <authorList>
            <person name="Qiu L."/>
            <person name="Zhang Q."/>
        </authorList>
    </citation>
    <scope>NUCLEOTIDE SEQUENCE</scope>
    <source>
        <strain evidence="9">DSM 25168</strain>
    </source>
</reference>
<evidence type="ECO:0000256" key="6">
    <source>
        <dbReference type="ARBA" id="ARBA00023163"/>
    </source>
</evidence>
<dbReference type="KEGG" id="orp:MOP44_16140"/>
<dbReference type="InterPro" id="IPR037914">
    <property type="entry name" value="SpoVT-AbrB_sf"/>
</dbReference>
<dbReference type="GO" id="GO:0009295">
    <property type="term" value="C:nucleoid"/>
    <property type="evidence" value="ECO:0007669"/>
    <property type="project" value="UniProtKB-SubCell"/>
</dbReference>
<dbReference type="CDD" id="cd16320">
    <property type="entry name" value="MraZ_N"/>
    <property type="match status" value="1"/>
</dbReference>
<evidence type="ECO:0000256" key="1">
    <source>
        <dbReference type="ARBA" id="ARBA00013860"/>
    </source>
</evidence>
<keyword evidence="3" id="KW-0677">Repeat</keyword>
<comment type="subcellular location">
    <subcellularLocation>
        <location evidence="7">Cytoplasm</location>
        <location evidence="7">Nucleoid</location>
    </subcellularLocation>
</comment>
<evidence type="ECO:0000313" key="10">
    <source>
        <dbReference type="Proteomes" id="UP001059380"/>
    </source>
</evidence>
<accession>A0A9J7BLK0</accession>
<dbReference type="CDD" id="cd16321">
    <property type="entry name" value="MraZ_C"/>
    <property type="match status" value="1"/>
</dbReference>
<dbReference type="GO" id="GO:0000976">
    <property type="term" value="F:transcription cis-regulatory region binding"/>
    <property type="evidence" value="ECO:0007669"/>
    <property type="project" value="TreeGrafter"/>
</dbReference>
<keyword evidence="10" id="KW-1185">Reference proteome</keyword>
<evidence type="ECO:0000256" key="4">
    <source>
        <dbReference type="ARBA" id="ARBA00023015"/>
    </source>
</evidence>
<sequence>MFRGNHPAKVDEKGRLKLPSAFKALVDAGSVSQFYVTSTDGESAQVWPLPEWEKREAQLAESSEMEEAVQKYLSITSYYGQQVEMDAQSRLLIPQILRSAAGLDDEEAAVIGMGSYIAVHNRKRFEQTVLGNKLTREDFGKLADITRRKQ</sequence>
<dbReference type="AlphaFoldDB" id="A0A9J7BLK0"/>
<dbReference type="EMBL" id="CP093313">
    <property type="protein sequence ID" value="UWZ82101.1"/>
    <property type="molecule type" value="Genomic_DNA"/>
</dbReference>
<keyword evidence="6 7" id="KW-0804">Transcription</keyword>
<feature type="domain" description="SpoVT-AbrB" evidence="8">
    <location>
        <begin position="5"/>
        <end position="51"/>
    </location>
</feature>
<keyword evidence="5 7" id="KW-0238">DNA-binding</keyword>
<dbReference type="InterPro" id="IPR035644">
    <property type="entry name" value="MraZ_C"/>
</dbReference>
<dbReference type="RefSeq" id="WP_260791189.1">
    <property type="nucleotide sequence ID" value="NZ_CP093313.1"/>
</dbReference>
<evidence type="ECO:0000256" key="3">
    <source>
        <dbReference type="ARBA" id="ARBA00022737"/>
    </source>
</evidence>